<evidence type="ECO:0000313" key="8">
    <source>
        <dbReference type="EMBL" id="ADL51466.1"/>
    </source>
</evidence>
<evidence type="ECO:0000313" key="9">
    <source>
        <dbReference type="Proteomes" id="UP000002730"/>
    </source>
</evidence>
<dbReference type="GO" id="GO:0009425">
    <property type="term" value="C:bacterial-type flagellum basal body"/>
    <property type="evidence" value="ECO:0007669"/>
    <property type="project" value="UniProtKB-SubCell"/>
</dbReference>
<dbReference type="InterPro" id="IPR053967">
    <property type="entry name" value="LlgE_F_G-like_D1"/>
</dbReference>
<dbReference type="eggNOG" id="COG1749">
    <property type="taxonomic scope" value="Bacteria"/>
</dbReference>
<sequence length="474" mass="49820">MIKGMYSGITGLKANQTKLDVIGNNIANVGTTAFKSSSIRFTDSLYQNMTSASAPGYNLGGTNPSVVGLGVKVSAVTTNMTQGNLQNTGSNLDCAIDGDGFFMVATGPLPTGNEFGVTLDTLSHSIINGNGMGVNYTRDGSFSLDADGNLLSNSGYRILGYPLQETGLGISSVDYAANGNCNFVDANSPYGITAATDTLVPMKIPNKVAIAATRNTLDATGAPVGLAMTYTGSSTTTDKPDITINNADNTYVGDTDVTIKIFFNDKYQDTTVTPPMTTPRYVISINGSDAVAVADADTINIKMADGSTKTLSQLDIVLNNAPTDPATPADIQAAAKNSWQFTVNADGEKAIKNFNIEKNGVIKGVLQDGRVTVLGQLAMSTFKNTVGLQKLGNNLYNVSANSGEPIIRSSVGTEKDRSNEDAFGSCVNGVVEMSNVDLAEQFTEMIVASRAFQANSKIITTSDEILQELVQLKR</sequence>
<dbReference type="Proteomes" id="UP000002730">
    <property type="component" value="Chromosome"/>
</dbReference>
<dbReference type="InterPro" id="IPR001444">
    <property type="entry name" value="Flag_bb_rod_N"/>
</dbReference>
<protein>
    <recommendedName>
        <fullName evidence="4">Flagellar hook protein FlgE</fullName>
    </recommendedName>
</protein>
<evidence type="ECO:0000256" key="1">
    <source>
        <dbReference type="ARBA" id="ARBA00004117"/>
    </source>
</evidence>
<keyword evidence="9" id="KW-1185">Reference proteome</keyword>
<dbReference type="GO" id="GO:0071978">
    <property type="term" value="P:bacterial-type flagellum-dependent swarming motility"/>
    <property type="evidence" value="ECO:0007669"/>
    <property type="project" value="TreeGrafter"/>
</dbReference>
<dbReference type="AlphaFoldDB" id="D9SKH0"/>
<evidence type="ECO:0000256" key="3">
    <source>
        <dbReference type="ARBA" id="ARBA00023143"/>
    </source>
</evidence>
<comment type="similarity">
    <text evidence="2 4">Belongs to the flagella basal body rod proteins family.</text>
</comment>
<evidence type="ECO:0000259" key="7">
    <source>
        <dbReference type="Pfam" id="PF22692"/>
    </source>
</evidence>
<comment type="function">
    <text evidence="4">A flexible structure which links the flagellar filament to the drive apparatus in the basal body.</text>
</comment>
<evidence type="ECO:0000256" key="4">
    <source>
        <dbReference type="RuleBase" id="RU362116"/>
    </source>
</evidence>
<dbReference type="SUPFAM" id="SSF117143">
    <property type="entry name" value="Flagellar hook protein flgE"/>
    <property type="match status" value="1"/>
</dbReference>
<dbReference type="RefSeq" id="WP_010077322.1">
    <property type="nucleotide sequence ID" value="NC_014393.1"/>
</dbReference>
<dbReference type="OrthoDB" id="9804559at2"/>
<keyword evidence="3 4" id="KW-0975">Bacterial flagellum</keyword>
<dbReference type="Pfam" id="PF00460">
    <property type="entry name" value="Flg_bb_rod"/>
    <property type="match status" value="1"/>
</dbReference>
<feature type="domain" description="Flagellar basal-body/hook protein C-terminal" evidence="6">
    <location>
        <begin position="428"/>
        <end position="472"/>
    </location>
</feature>
<proteinExistence type="inferred from homology"/>
<accession>D9SKH0</accession>
<dbReference type="NCBIfam" id="TIGR03506">
    <property type="entry name" value="FlgEFG_subfam"/>
    <property type="match status" value="1"/>
</dbReference>
<dbReference type="Pfam" id="PF06429">
    <property type="entry name" value="Flg_bbr_C"/>
    <property type="match status" value="1"/>
</dbReference>
<comment type="subcellular location">
    <subcellularLocation>
        <location evidence="1 4">Bacterial flagellum basal body</location>
    </subcellularLocation>
</comment>
<dbReference type="STRING" id="573061.Clocel_1722"/>
<dbReference type="InterPro" id="IPR010930">
    <property type="entry name" value="Flg_bb/hook_C_dom"/>
</dbReference>
<evidence type="ECO:0000259" key="6">
    <source>
        <dbReference type="Pfam" id="PF06429"/>
    </source>
</evidence>
<dbReference type="InterPro" id="IPR037925">
    <property type="entry name" value="FlgE/F/G-like"/>
</dbReference>
<reference evidence="8 9" key="1">
    <citation type="submission" date="2010-08" db="EMBL/GenBank/DDBJ databases">
        <title>Complete sequence of Clostridium cellulovorans 743B.</title>
        <authorList>
            <consortium name="US DOE Joint Genome Institute"/>
            <person name="Lucas S."/>
            <person name="Copeland A."/>
            <person name="Lapidus A."/>
            <person name="Cheng J.-F."/>
            <person name="Bruce D."/>
            <person name="Goodwin L."/>
            <person name="Pitluck S."/>
            <person name="Chertkov O."/>
            <person name="Detter J.C."/>
            <person name="Han C."/>
            <person name="Tapia R."/>
            <person name="Land M."/>
            <person name="Hauser L."/>
            <person name="Chang Y.-J."/>
            <person name="Jeffries C."/>
            <person name="Kyrpides N."/>
            <person name="Ivanova N."/>
            <person name="Mikhailova N."/>
            <person name="Hemme C.L."/>
            <person name="Woyke T."/>
        </authorList>
    </citation>
    <scope>NUCLEOTIDE SEQUENCE [LARGE SCALE GENOMIC DNA]</scope>
    <source>
        <strain evidence="9">ATCC 35296 / DSM 3052 / OCM 3 / 743B</strain>
    </source>
</reference>
<dbReference type="GO" id="GO:0009424">
    <property type="term" value="C:bacterial-type flagellum hook"/>
    <property type="evidence" value="ECO:0007669"/>
    <property type="project" value="TreeGrafter"/>
</dbReference>
<dbReference type="HOGENOM" id="CLU_013687_2_4_9"/>
<dbReference type="PANTHER" id="PTHR30435">
    <property type="entry name" value="FLAGELLAR PROTEIN"/>
    <property type="match status" value="1"/>
</dbReference>
<evidence type="ECO:0000256" key="2">
    <source>
        <dbReference type="ARBA" id="ARBA00009677"/>
    </source>
</evidence>
<evidence type="ECO:0000259" key="5">
    <source>
        <dbReference type="Pfam" id="PF00460"/>
    </source>
</evidence>
<name>D9SKH0_CLOC7</name>
<feature type="domain" description="Flagellar hook protein FlgE/F/G-like D1" evidence="7">
    <location>
        <begin position="134"/>
        <end position="160"/>
    </location>
</feature>
<feature type="domain" description="Flagellar basal body rod protein N-terminal" evidence="5">
    <location>
        <begin position="5"/>
        <end position="35"/>
    </location>
</feature>
<dbReference type="EMBL" id="CP002160">
    <property type="protein sequence ID" value="ADL51466.1"/>
    <property type="molecule type" value="Genomic_DNA"/>
</dbReference>
<dbReference type="KEGG" id="ccb:Clocel_1722"/>
<gene>
    <name evidence="8" type="ordered locus">Clocel_1722</name>
</gene>
<dbReference type="PANTHER" id="PTHR30435:SF1">
    <property type="entry name" value="FLAGELLAR HOOK PROTEIN FLGE"/>
    <property type="match status" value="1"/>
</dbReference>
<organism evidence="8 9">
    <name type="scientific">Clostridium cellulovorans (strain ATCC 35296 / DSM 3052 / OCM 3 / 743B)</name>
    <dbReference type="NCBI Taxonomy" id="573061"/>
    <lineage>
        <taxon>Bacteria</taxon>
        <taxon>Bacillati</taxon>
        <taxon>Bacillota</taxon>
        <taxon>Clostridia</taxon>
        <taxon>Eubacteriales</taxon>
        <taxon>Clostridiaceae</taxon>
        <taxon>Clostridium</taxon>
    </lineage>
</organism>
<dbReference type="Pfam" id="PF22692">
    <property type="entry name" value="LlgE_F_G_D1"/>
    <property type="match status" value="1"/>
</dbReference>
<dbReference type="InterPro" id="IPR020013">
    <property type="entry name" value="Flagellar_FlgE/F/G"/>
</dbReference>
<dbReference type="GO" id="GO:0005829">
    <property type="term" value="C:cytosol"/>
    <property type="evidence" value="ECO:0007669"/>
    <property type="project" value="TreeGrafter"/>
</dbReference>